<dbReference type="Pfam" id="PF00535">
    <property type="entry name" value="Glycos_transf_2"/>
    <property type="match status" value="1"/>
</dbReference>
<sequence>MIGVVIITYNNEKHIIDAFQSVVDQEFTDWICVMIDNGSTDSTFEIMQRLVAGDPRFSAFKKTNEGPAAGRNLGFSKLPDHIDYVHFLDGDDMLHPSYLSTMVEYLDTHLNVGLVACQFEEIDNDGNYLGKGHRSRFSPSSFFGFPRDLPLKIVKTPFVAFFASTGAGPFGTYRRSVFVKTNGYELKSHEDTDMFCKMSLLAEVHYLPKYLYTKRQTLNNLAHAPAYRSTHGFFRRKWDFYQTDNPTLNLLIDRSIRYYYIKHVPLRHFKVSVKAFKQFTRNKKFNSLSWSMRCFKNGVMELLFKKSYKRIINKRKSLQSQRVQ</sequence>
<gene>
    <name evidence="2" type="ORF">G3O08_01855</name>
</gene>
<dbReference type="CDD" id="cd00761">
    <property type="entry name" value="Glyco_tranf_GTA_type"/>
    <property type="match status" value="1"/>
</dbReference>
<proteinExistence type="predicted"/>
<dbReference type="PANTHER" id="PTHR43685:SF11">
    <property type="entry name" value="GLYCOSYLTRANSFERASE TAGX-RELATED"/>
    <property type="match status" value="1"/>
</dbReference>
<evidence type="ECO:0000313" key="2">
    <source>
        <dbReference type="EMBL" id="NEN22248.1"/>
    </source>
</evidence>
<dbReference type="AlphaFoldDB" id="A0A7K3WL42"/>
<dbReference type="GO" id="GO:0016740">
    <property type="term" value="F:transferase activity"/>
    <property type="evidence" value="ECO:0007669"/>
    <property type="project" value="UniProtKB-KW"/>
</dbReference>
<comment type="caution">
    <text evidence="2">The sequence shown here is derived from an EMBL/GenBank/DDBJ whole genome shotgun (WGS) entry which is preliminary data.</text>
</comment>
<dbReference type="PANTHER" id="PTHR43685">
    <property type="entry name" value="GLYCOSYLTRANSFERASE"/>
    <property type="match status" value="1"/>
</dbReference>
<dbReference type="RefSeq" id="WP_163282966.1">
    <property type="nucleotide sequence ID" value="NZ_JAAGVY010000002.1"/>
</dbReference>
<reference evidence="2 3" key="1">
    <citation type="submission" date="2020-02" db="EMBL/GenBank/DDBJ databases">
        <title>Out from the shadows clarifying the taxonomy of the family Cryomorphaceae and related taxa by utilizing the GTDB taxonomic framework.</title>
        <authorList>
            <person name="Bowman J.P."/>
        </authorList>
    </citation>
    <scope>NUCLEOTIDE SEQUENCE [LARGE SCALE GENOMIC DNA]</scope>
    <source>
        <strain evidence="2 3">QSSC 1-22</strain>
    </source>
</reference>
<organism evidence="2 3">
    <name type="scientific">Cryomorpha ignava</name>
    <dbReference type="NCBI Taxonomy" id="101383"/>
    <lineage>
        <taxon>Bacteria</taxon>
        <taxon>Pseudomonadati</taxon>
        <taxon>Bacteroidota</taxon>
        <taxon>Flavobacteriia</taxon>
        <taxon>Flavobacteriales</taxon>
        <taxon>Cryomorphaceae</taxon>
        <taxon>Cryomorpha</taxon>
    </lineage>
</organism>
<keyword evidence="3" id="KW-1185">Reference proteome</keyword>
<evidence type="ECO:0000313" key="3">
    <source>
        <dbReference type="Proteomes" id="UP000486602"/>
    </source>
</evidence>
<feature type="domain" description="Glycosyltransferase 2-like" evidence="1">
    <location>
        <begin position="4"/>
        <end position="139"/>
    </location>
</feature>
<dbReference type="SUPFAM" id="SSF53448">
    <property type="entry name" value="Nucleotide-diphospho-sugar transferases"/>
    <property type="match status" value="1"/>
</dbReference>
<name>A0A7K3WL42_9FLAO</name>
<dbReference type="Proteomes" id="UP000486602">
    <property type="component" value="Unassembled WGS sequence"/>
</dbReference>
<dbReference type="Gene3D" id="3.90.550.10">
    <property type="entry name" value="Spore Coat Polysaccharide Biosynthesis Protein SpsA, Chain A"/>
    <property type="match status" value="1"/>
</dbReference>
<protein>
    <submittedName>
        <fullName evidence="2">Glycosyltransferase family 2 protein</fullName>
    </submittedName>
</protein>
<dbReference type="InterPro" id="IPR001173">
    <property type="entry name" value="Glyco_trans_2-like"/>
</dbReference>
<accession>A0A7K3WL42</accession>
<dbReference type="InterPro" id="IPR029044">
    <property type="entry name" value="Nucleotide-diphossugar_trans"/>
</dbReference>
<dbReference type="EMBL" id="JAAGVY010000002">
    <property type="protein sequence ID" value="NEN22248.1"/>
    <property type="molecule type" value="Genomic_DNA"/>
</dbReference>
<evidence type="ECO:0000259" key="1">
    <source>
        <dbReference type="Pfam" id="PF00535"/>
    </source>
</evidence>
<keyword evidence="2" id="KW-0808">Transferase</keyword>
<dbReference type="InterPro" id="IPR050834">
    <property type="entry name" value="Glycosyltransf_2"/>
</dbReference>